<feature type="compositionally biased region" description="Basic and acidic residues" evidence="2">
    <location>
        <begin position="53"/>
        <end position="71"/>
    </location>
</feature>
<evidence type="ECO:0000256" key="2">
    <source>
        <dbReference type="SAM" id="MobiDB-lite"/>
    </source>
</evidence>
<evidence type="ECO:0000313" key="5">
    <source>
        <dbReference type="EMBL" id="CAE0708791.1"/>
    </source>
</evidence>
<evidence type="ECO:0000259" key="4">
    <source>
        <dbReference type="PROSITE" id="PS50240"/>
    </source>
</evidence>
<feature type="chain" id="PRO_5031069741" description="Peptidase S1 domain-containing protein" evidence="3">
    <location>
        <begin position="24"/>
        <end position="613"/>
    </location>
</feature>
<dbReference type="PANTHER" id="PTHR24260">
    <property type="match status" value="1"/>
</dbReference>
<dbReference type="AlphaFoldDB" id="A0A7S4AAH2"/>
<dbReference type="InterPro" id="IPR009003">
    <property type="entry name" value="Peptidase_S1_PA"/>
</dbReference>
<proteinExistence type="predicted"/>
<organism evidence="5">
    <name type="scientific">Pseudo-nitzschia australis</name>
    <dbReference type="NCBI Taxonomy" id="44445"/>
    <lineage>
        <taxon>Eukaryota</taxon>
        <taxon>Sar</taxon>
        <taxon>Stramenopiles</taxon>
        <taxon>Ochrophyta</taxon>
        <taxon>Bacillariophyta</taxon>
        <taxon>Bacillariophyceae</taxon>
        <taxon>Bacillariophycidae</taxon>
        <taxon>Bacillariales</taxon>
        <taxon>Bacillariaceae</taxon>
        <taxon>Pseudo-nitzschia</taxon>
    </lineage>
</organism>
<protein>
    <recommendedName>
        <fullName evidence="4">Peptidase S1 domain-containing protein</fullName>
    </recommendedName>
</protein>
<dbReference type="InterPro" id="IPR001254">
    <property type="entry name" value="Trypsin_dom"/>
</dbReference>
<gene>
    <name evidence="5" type="ORF">PAUS00366_LOCUS1511</name>
</gene>
<sequence>MMVSRAWLLTVVYHALLGGTVIAKERNNVLRGRHKSYYNERPDSTNTRRRRANGTERLSRTTAEKPETNDPNDKKVFPFLVSLMDESFNHICGGSLIARDMVLTAASCQDKAILTYVHFQDDTIKGDETVEIRTAFRHPEYNEVTREHNTMLVQINSPVEPLVSSPSLPSASTIIEDLLVQVILTDVDSSRPSKWPVPILKEGQTLIGFNHRQSTRYSNDEKDNREFDNEWGNWKLGYIGIDSCRQQSTEKSPDLKEFFANDSFCLDRRDVQLLSSNSSSSDLCQPGEVGGPILWMSDTTNARLQLGVNTWGIGCRSSGLPDVAGFANLGGNFIRNITCAESQIPPSYMRCQPTATIMIVEEKESPSSSKGFSKEFSALFGAAASKKTTKNLNLQQVADEIEEASAPDPVTVYMLFLFDSTTSEYISWTVHESISGALIASAQDGSYESATDTTELLSLLPGVSYNLSIVDGSSSAIVDRVGGTTKFAIVVSEPPQKVAKGQIASGTARTFAFQVPISGSNGTSELDEQPEVQEEIITALELEVSTQAPATACAEKGDFCKSNGDCCSDRCSPSKQCAAAEEAANRKKVSSGSGGHGGSAAGVIESTSRQFDY</sequence>
<feature type="domain" description="Peptidase S1" evidence="4">
    <location>
        <begin position="16"/>
        <end position="342"/>
    </location>
</feature>
<evidence type="ECO:0000256" key="1">
    <source>
        <dbReference type="ARBA" id="ARBA00023026"/>
    </source>
</evidence>
<dbReference type="PROSITE" id="PS50240">
    <property type="entry name" value="TRYPSIN_DOM"/>
    <property type="match status" value="1"/>
</dbReference>
<feature type="signal peptide" evidence="3">
    <location>
        <begin position="1"/>
        <end position="23"/>
    </location>
</feature>
<dbReference type="PANTHER" id="PTHR24260:SF136">
    <property type="entry name" value="GH08193P-RELATED"/>
    <property type="match status" value="1"/>
</dbReference>
<dbReference type="SMART" id="SM00020">
    <property type="entry name" value="Tryp_SPc"/>
    <property type="match status" value="1"/>
</dbReference>
<keyword evidence="1" id="KW-0843">Virulence</keyword>
<dbReference type="Gene3D" id="2.40.10.10">
    <property type="entry name" value="Trypsin-like serine proteases"/>
    <property type="match status" value="2"/>
</dbReference>
<evidence type="ECO:0000256" key="3">
    <source>
        <dbReference type="SAM" id="SignalP"/>
    </source>
</evidence>
<dbReference type="SUPFAM" id="SSF50494">
    <property type="entry name" value="Trypsin-like serine proteases"/>
    <property type="match status" value="1"/>
</dbReference>
<dbReference type="GO" id="GO:0006508">
    <property type="term" value="P:proteolysis"/>
    <property type="evidence" value="ECO:0007669"/>
    <property type="project" value="InterPro"/>
</dbReference>
<dbReference type="InterPro" id="IPR051333">
    <property type="entry name" value="CLIP_Serine_Protease"/>
</dbReference>
<reference evidence="5" key="1">
    <citation type="submission" date="2021-01" db="EMBL/GenBank/DDBJ databases">
        <authorList>
            <person name="Corre E."/>
            <person name="Pelletier E."/>
            <person name="Niang G."/>
            <person name="Scheremetjew M."/>
            <person name="Finn R."/>
            <person name="Kale V."/>
            <person name="Holt S."/>
            <person name="Cochrane G."/>
            <person name="Meng A."/>
            <person name="Brown T."/>
            <person name="Cohen L."/>
        </authorList>
    </citation>
    <scope>NUCLEOTIDE SEQUENCE</scope>
    <source>
        <strain evidence="5">10249 10 AB</strain>
    </source>
</reference>
<feature type="region of interest" description="Disordered" evidence="2">
    <location>
        <begin position="582"/>
        <end position="613"/>
    </location>
</feature>
<keyword evidence="3" id="KW-0732">Signal</keyword>
<feature type="region of interest" description="Disordered" evidence="2">
    <location>
        <begin position="33"/>
        <end position="71"/>
    </location>
</feature>
<accession>A0A7S4AAH2</accession>
<dbReference type="Pfam" id="PF00089">
    <property type="entry name" value="Trypsin"/>
    <property type="match status" value="1"/>
</dbReference>
<dbReference type="EMBL" id="HBIX01002055">
    <property type="protein sequence ID" value="CAE0708791.1"/>
    <property type="molecule type" value="Transcribed_RNA"/>
</dbReference>
<dbReference type="GO" id="GO:0004252">
    <property type="term" value="F:serine-type endopeptidase activity"/>
    <property type="evidence" value="ECO:0007669"/>
    <property type="project" value="InterPro"/>
</dbReference>
<dbReference type="InterPro" id="IPR043504">
    <property type="entry name" value="Peptidase_S1_PA_chymotrypsin"/>
</dbReference>
<name>A0A7S4AAH2_9STRA</name>